<evidence type="ECO:0000313" key="2">
    <source>
        <dbReference type="EMBL" id="CAG6647786.1"/>
    </source>
</evidence>
<evidence type="ECO:0000256" key="1">
    <source>
        <dbReference type="SAM" id="Phobius"/>
    </source>
</evidence>
<feature type="transmembrane region" description="Helical" evidence="1">
    <location>
        <begin position="48"/>
        <end position="79"/>
    </location>
</feature>
<keyword evidence="1" id="KW-0472">Membrane</keyword>
<name>A0A8D8REQ6_9HEMI</name>
<sequence length="119" mass="14788">MIRLNQFMFFIFFKMIITMMMFMNNNIMNIWMSIKATVTRSRMMVMDVLIIWIFDLFWRTTMCWVTVMMMMLLFTLQFWTVPKMFINIMNIWMVFMRATVRRTVIIFCIVFKTIMIIMM</sequence>
<feature type="transmembrane region" description="Helical" evidence="1">
    <location>
        <begin position="6"/>
        <end position="27"/>
    </location>
</feature>
<reference evidence="2" key="1">
    <citation type="submission" date="2021-05" db="EMBL/GenBank/DDBJ databases">
        <authorList>
            <person name="Alioto T."/>
            <person name="Alioto T."/>
            <person name="Gomez Garrido J."/>
        </authorList>
    </citation>
    <scope>NUCLEOTIDE SEQUENCE</scope>
</reference>
<protein>
    <submittedName>
        <fullName evidence="2">Uncharacterized protein</fullName>
    </submittedName>
</protein>
<dbReference type="AlphaFoldDB" id="A0A8D8REQ6"/>
<feature type="transmembrane region" description="Helical" evidence="1">
    <location>
        <begin position="99"/>
        <end position="118"/>
    </location>
</feature>
<accession>A0A8D8REQ6</accession>
<keyword evidence="1" id="KW-0812">Transmembrane</keyword>
<dbReference type="EMBL" id="HBUF01148716">
    <property type="protein sequence ID" value="CAG6647786.1"/>
    <property type="molecule type" value="Transcribed_RNA"/>
</dbReference>
<organism evidence="2">
    <name type="scientific">Cacopsylla melanoneura</name>
    <dbReference type="NCBI Taxonomy" id="428564"/>
    <lineage>
        <taxon>Eukaryota</taxon>
        <taxon>Metazoa</taxon>
        <taxon>Ecdysozoa</taxon>
        <taxon>Arthropoda</taxon>
        <taxon>Hexapoda</taxon>
        <taxon>Insecta</taxon>
        <taxon>Pterygota</taxon>
        <taxon>Neoptera</taxon>
        <taxon>Paraneoptera</taxon>
        <taxon>Hemiptera</taxon>
        <taxon>Sternorrhyncha</taxon>
        <taxon>Psylloidea</taxon>
        <taxon>Psyllidae</taxon>
        <taxon>Psyllinae</taxon>
        <taxon>Cacopsylla</taxon>
    </lineage>
</organism>
<proteinExistence type="predicted"/>
<keyword evidence="1" id="KW-1133">Transmembrane helix</keyword>